<feature type="signal peptide" evidence="12">
    <location>
        <begin position="1"/>
        <end position="24"/>
    </location>
</feature>
<dbReference type="SUPFAM" id="SSF63712">
    <property type="entry name" value="Nicotinic receptor ligand binding domain-like"/>
    <property type="match status" value="1"/>
</dbReference>
<evidence type="ECO:0000256" key="6">
    <source>
        <dbReference type="ARBA" id="ARBA00022729"/>
    </source>
</evidence>
<keyword evidence="3" id="KW-0813">Transport</keyword>
<dbReference type="Pfam" id="PF02932">
    <property type="entry name" value="Neur_chan_memb"/>
    <property type="match status" value="1"/>
</dbReference>
<keyword evidence="4" id="KW-1003">Cell membrane</keyword>
<evidence type="ECO:0000256" key="8">
    <source>
        <dbReference type="ARBA" id="ARBA00023065"/>
    </source>
</evidence>
<dbReference type="AlphaFoldDB" id="A0A6A4X893"/>
<sequence length="294" mass="33235">MMSAIYVLFANENWLFSVLVLVAGEDEDVEDLFGLDYSQIRAPKGIGDNASEVQLDTAIVSRLWVPNTFFVHVQSVTRPMLLSDASGIILYQNKTVSHSSLYLTKYTCNLDYHKYPMDTQRCVVRIQSCSYSELSFEVLLARKVRNSVLSVYVPSTMLIIVSWLSLWVPPKLVPGRMVLAITTLLTLTGLFNANVSQSMPEVSYVKALDVWILACIVFVFGTIVEYIVVLRLFYDGDQTAPSPDKRAQEVSWTECRKWSGVEKAGVLEKVSRALSPVMFLIFNVVYWGYYLTTD</sequence>
<keyword evidence="8" id="KW-0406">Ion transport</keyword>
<dbReference type="Pfam" id="PF02931">
    <property type="entry name" value="Neur_chan_LBD"/>
    <property type="match status" value="1"/>
</dbReference>
<comment type="caution">
    <text evidence="15">The sequence shown here is derived from an EMBL/GenBank/DDBJ whole genome shotgun (WGS) entry which is preliminary data.</text>
</comment>
<evidence type="ECO:0000256" key="1">
    <source>
        <dbReference type="ARBA" id="ARBA00004141"/>
    </source>
</evidence>
<dbReference type="InterPro" id="IPR036734">
    <property type="entry name" value="Neur_chan_lig-bd_sf"/>
</dbReference>
<dbReference type="PRINTS" id="PR00253">
    <property type="entry name" value="GABAARECEPTR"/>
</dbReference>
<dbReference type="GO" id="GO:0099095">
    <property type="term" value="F:ligand-gated monoatomic anion channel activity"/>
    <property type="evidence" value="ECO:0007669"/>
    <property type="project" value="UniProtKB-ARBA"/>
</dbReference>
<feature type="domain" description="Neurotransmitter-gated ion-channel transmembrane" evidence="14">
    <location>
        <begin position="151"/>
        <end position="248"/>
    </location>
</feature>
<evidence type="ECO:0000256" key="11">
    <source>
        <dbReference type="SAM" id="Phobius"/>
    </source>
</evidence>
<evidence type="ECO:0000313" key="16">
    <source>
        <dbReference type="Proteomes" id="UP000440578"/>
    </source>
</evidence>
<dbReference type="InterPro" id="IPR038050">
    <property type="entry name" value="Neuro_actylchol_rec"/>
</dbReference>
<dbReference type="CDD" id="cd19049">
    <property type="entry name" value="LGIC_TM_anion"/>
    <property type="match status" value="1"/>
</dbReference>
<dbReference type="InterPro" id="IPR006028">
    <property type="entry name" value="GABAA/Glycine_rcpt"/>
</dbReference>
<protein>
    <submittedName>
        <fullName evidence="15">Glycine receptor subunit alpha-2</fullName>
    </submittedName>
</protein>
<feature type="chain" id="PRO_5025584624" evidence="12">
    <location>
        <begin position="25"/>
        <end position="294"/>
    </location>
</feature>
<dbReference type="InterPro" id="IPR036719">
    <property type="entry name" value="Neuro-gated_channel_TM_sf"/>
</dbReference>
<keyword evidence="16" id="KW-1185">Reference proteome</keyword>
<dbReference type="InterPro" id="IPR006029">
    <property type="entry name" value="Neurotrans-gated_channel_TM"/>
</dbReference>
<keyword evidence="6 12" id="KW-0732">Signal</keyword>
<proteinExistence type="predicted"/>
<evidence type="ECO:0000256" key="12">
    <source>
        <dbReference type="SAM" id="SignalP"/>
    </source>
</evidence>
<keyword evidence="5 11" id="KW-0812">Transmembrane</keyword>
<dbReference type="OrthoDB" id="6667051at2759"/>
<keyword evidence="9 11" id="KW-0472">Membrane</keyword>
<dbReference type="Gene3D" id="1.20.58.390">
    <property type="entry name" value="Neurotransmitter-gated ion-channel transmembrane domain"/>
    <property type="match status" value="1"/>
</dbReference>
<name>A0A6A4X893_AMPAM</name>
<feature type="transmembrane region" description="Helical" evidence="11">
    <location>
        <begin position="174"/>
        <end position="195"/>
    </location>
</feature>
<accession>A0A6A4X893</accession>
<dbReference type="Proteomes" id="UP000440578">
    <property type="component" value="Unassembled WGS sequence"/>
</dbReference>
<gene>
    <name evidence="15" type="primary">Glra2_2</name>
    <name evidence="15" type="ORF">FJT64_018465</name>
</gene>
<evidence type="ECO:0000313" key="15">
    <source>
        <dbReference type="EMBL" id="KAF0310572.1"/>
    </source>
</evidence>
<dbReference type="PANTHER" id="PTHR18945">
    <property type="entry name" value="NEUROTRANSMITTER GATED ION CHANNEL"/>
    <property type="match status" value="1"/>
</dbReference>
<dbReference type="InterPro" id="IPR006201">
    <property type="entry name" value="Neur_channel"/>
</dbReference>
<dbReference type="GO" id="GO:0005230">
    <property type="term" value="F:extracellular ligand-gated monoatomic ion channel activity"/>
    <property type="evidence" value="ECO:0007669"/>
    <property type="project" value="InterPro"/>
</dbReference>
<evidence type="ECO:0000256" key="7">
    <source>
        <dbReference type="ARBA" id="ARBA00022989"/>
    </source>
</evidence>
<comment type="subcellular location">
    <subcellularLocation>
        <location evidence="2">Cell membrane</location>
    </subcellularLocation>
    <subcellularLocation>
        <location evidence="1">Membrane</location>
        <topology evidence="1">Multi-pass membrane protein</topology>
    </subcellularLocation>
</comment>
<evidence type="ECO:0000256" key="10">
    <source>
        <dbReference type="ARBA" id="ARBA00023303"/>
    </source>
</evidence>
<dbReference type="SUPFAM" id="SSF90112">
    <property type="entry name" value="Neurotransmitter-gated ion-channel transmembrane pore"/>
    <property type="match status" value="1"/>
</dbReference>
<evidence type="ECO:0000256" key="5">
    <source>
        <dbReference type="ARBA" id="ARBA00022692"/>
    </source>
</evidence>
<organism evidence="15 16">
    <name type="scientific">Amphibalanus amphitrite</name>
    <name type="common">Striped barnacle</name>
    <name type="synonym">Balanus amphitrite</name>
    <dbReference type="NCBI Taxonomy" id="1232801"/>
    <lineage>
        <taxon>Eukaryota</taxon>
        <taxon>Metazoa</taxon>
        <taxon>Ecdysozoa</taxon>
        <taxon>Arthropoda</taxon>
        <taxon>Crustacea</taxon>
        <taxon>Multicrustacea</taxon>
        <taxon>Cirripedia</taxon>
        <taxon>Thoracica</taxon>
        <taxon>Thoracicalcarea</taxon>
        <taxon>Balanomorpha</taxon>
        <taxon>Balanoidea</taxon>
        <taxon>Balanidae</taxon>
        <taxon>Amphibalaninae</taxon>
        <taxon>Amphibalanus</taxon>
    </lineage>
</organism>
<evidence type="ECO:0000256" key="2">
    <source>
        <dbReference type="ARBA" id="ARBA00004236"/>
    </source>
</evidence>
<evidence type="ECO:0000256" key="4">
    <source>
        <dbReference type="ARBA" id="ARBA00022475"/>
    </source>
</evidence>
<feature type="transmembrane region" description="Helical" evidence="11">
    <location>
        <begin position="207"/>
        <end position="234"/>
    </location>
</feature>
<dbReference type="EMBL" id="VIIS01000301">
    <property type="protein sequence ID" value="KAF0310572.1"/>
    <property type="molecule type" value="Genomic_DNA"/>
</dbReference>
<feature type="domain" description="Neurotransmitter-gated ion-channel ligand-binding" evidence="13">
    <location>
        <begin position="55"/>
        <end position="142"/>
    </location>
</feature>
<evidence type="ECO:0000256" key="3">
    <source>
        <dbReference type="ARBA" id="ARBA00022448"/>
    </source>
</evidence>
<reference evidence="15 16" key="1">
    <citation type="submission" date="2019-07" db="EMBL/GenBank/DDBJ databases">
        <title>Draft genome assembly of a fouling barnacle, Amphibalanus amphitrite (Darwin, 1854): The first reference genome for Thecostraca.</title>
        <authorList>
            <person name="Kim W."/>
        </authorList>
    </citation>
    <scope>NUCLEOTIDE SEQUENCE [LARGE SCALE GENOMIC DNA]</scope>
    <source>
        <strain evidence="15">SNU_AA5</strain>
        <tissue evidence="15">Soma without cirri and trophi</tissue>
    </source>
</reference>
<dbReference type="GO" id="GO:0005254">
    <property type="term" value="F:chloride channel activity"/>
    <property type="evidence" value="ECO:0007669"/>
    <property type="project" value="UniProtKB-ARBA"/>
</dbReference>
<dbReference type="Gene3D" id="2.70.170.10">
    <property type="entry name" value="Neurotransmitter-gated ion-channel ligand-binding domain"/>
    <property type="match status" value="1"/>
</dbReference>
<feature type="transmembrane region" description="Helical" evidence="11">
    <location>
        <begin position="149"/>
        <end position="168"/>
    </location>
</feature>
<keyword evidence="10" id="KW-0407">Ion channel</keyword>
<evidence type="ECO:0000259" key="14">
    <source>
        <dbReference type="Pfam" id="PF02932"/>
    </source>
</evidence>
<feature type="transmembrane region" description="Helical" evidence="11">
    <location>
        <begin position="273"/>
        <end position="292"/>
    </location>
</feature>
<dbReference type="InterPro" id="IPR006202">
    <property type="entry name" value="Neur_chan_lig-bd"/>
</dbReference>
<keyword evidence="7 11" id="KW-1133">Transmembrane helix</keyword>
<evidence type="ECO:0000256" key="9">
    <source>
        <dbReference type="ARBA" id="ARBA00023136"/>
    </source>
</evidence>
<evidence type="ECO:0000259" key="13">
    <source>
        <dbReference type="Pfam" id="PF02931"/>
    </source>
</evidence>
<dbReference type="GO" id="GO:0004888">
    <property type="term" value="F:transmembrane signaling receptor activity"/>
    <property type="evidence" value="ECO:0007669"/>
    <property type="project" value="InterPro"/>
</dbReference>
<dbReference type="GO" id="GO:0005886">
    <property type="term" value="C:plasma membrane"/>
    <property type="evidence" value="ECO:0007669"/>
    <property type="project" value="UniProtKB-SubCell"/>
</dbReference>
<keyword evidence="15" id="KW-0675">Receptor</keyword>